<evidence type="ECO:0000313" key="2">
    <source>
        <dbReference type="EMBL" id="NIH82798.1"/>
    </source>
</evidence>
<feature type="transmembrane region" description="Helical" evidence="1">
    <location>
        <begin position="50"/>
        <end position="68"/>
    </location>
</feature>
<evidence type="ECO:0008006" key="4">
    <source>
        <dbReference type="Google" id="ProtNLM"/>
    </source>
</evidence>
<dbReference type="PANTHER" id="PTHR37422">
    <property type="entry name" value="TEICHURONIC ACID BIOSYNTHESIS PROTEIN TUAE"/>
    <property type="match status" value="1"/>
</dbReference>
<feature type="transmembrane region" description="Helical" evidence="1">
    <location>
        <begin position="222"/>
        <end position="240"/>
    </location>
</feature>
<feature type="transmembrane region" description="Helical" evidence="1">
    <location>
        <begin position="200"/>
        <end position="216"/>
    </location>
</feature>
<feature type="transmembrane region" description="Helical" evidence="1">
    <location>
        <begin position="80"/>
        <end position="98"/>
    </location>
</feature>
<evidence type="ECO:0000256" key="1">
    <source>
        <dbReference type="SAM" id="Phobius"/>
    </source>
</evidence>
<keyword evidence="1" id="KW-1133">Transmembrane helix</keyword>
<feature type="transmembrane region" description="Helical" evidence="1">
    <location>
        <begin position="134"/>
        <end position="153"/>
    </location>
</feature>
<accession>A0ABX0T211</accession>
<feature type="transmembrane region" description="Helical" evidence="1">
    <location>
        <begin position="330"/>
        <end position="349"/>
    </location>
</feature>
<keyword evidence="3" id="KW-1185">Reference proteome</keyword>
<dbReference type="PANTHER" id="PTHR37422:SF13">
    <property type="entry name" value="LIPOPOLYSACCHARIDE BIOSYNTHESIS PROTEIN PA4999-RELATED"/>
    <property type="match status" value="1"/>
</dbReference>
<keyword evidence="1" id="KW-0812">Transmembrane</keyword>
<protein>
    <recommendedName>
        <fullName evidence="4">O-antigen ligase domain-containing protein</fullName>
    </recommendedName>
</protein>
<name>A0ABX0T211_9PSEU</name>
<feature type="transmembrane region" description="Helical" evidence="1">
    <location>
        <begin position="358"/>
        <end position="377"/>
    </location>
</feature>
<feature type="transmembrane region" description="Helical" evidence="1">
    <location>
        <begin position="173"/>
        <end position="193"/>
    </location>
</feature>
<feature type="transmembrane region" description="Helical" evidence="1">
    <location>
        <begin position="104"/>
        <end position="122"/>
    </location>
</feature>
<feature type="transmembrane region" description="Helical" evidence="1">
    <location>
        <begin position="247"/>
        <end position="270"/>
    </location>
</feature>
<keyword evidence="1" id="KW-0472">Membrane</keyword>
<dbReference type="RefSeq" id="WP_167120408.1">
    <property type="nucleotide sequence ID" value="NZ_JAANOU010000001.1"/>
</dbReference>
<gene>
    <name evidence="2" type="ORF">FHX46_005328</name>
</gene>
<organism evidence="2 3">
    <name type="scientific">Amycolatopsis viridis</name>
    <dbReference type="NCBI Taxonomy" id="185678"/>
    <lineage>
        <taxon>Bacteria</taxon>
        <taxon>Bacillati</taxon>
        <taxon>Actinomycetota</taxon>
        <taxon>Actinomycetes</taxon>
        <taxon>Pseudonocardiales</taxon>
        <taxon>Pseudonocardiaceae</taxon>
        <taxon>Amycolatopsis</taxon>
    </lineage>
</organism>
<proteinExistence type="predicted"/>
<evidence type="ECO:0000313" key="3">
    <source>
        <dbReference type="Proteomes" id="UP000754495"/>
    </source>
</evidence>
<dbReference type="Proteomes" id="UP000754495">
    <property type="component" value="Unassembled WGS sequence"/>
</dbReference>
<dbReference type="InterPro" id="IPR051533">
    <property type="entry name" value="WaaL-like"/>
</dbReference>
<sequence length="407" mass="43339">MSAGTFLPRAEPGSATEAFPRLLPAIWGLLVFNTLGSQGGQLLITLPRTVVQMATMGSIVAAFGLALVVNPRVRIRPSAFLFLLTLLVASSIAGSVRLEAGWGSLFRCFRLTLFVATLWLISPWMGHAVRFIRMHLRALIMVLVPVGIGLFISPGNALPASNQGRLSGTLWPMTAPQVGAYSAIIAGLVVLLWMTQETDVRTVALVGGPAFGMLVLSHTRTAMLGVVVALAVAGLSVFLTSLRARKAFTVAAGIAALAAIPFGPLVQAWMLRGQDQEALSNLTGRTKVWDALLTEPRGWFEQVFGTGLSNKSFNGLPIDSGWLAVYHEQGWLGIVLVALFLLTLVIVALSRPPSPSRAYAIFLITYCLVASYTEVGIGDASPYLLHLFVAAGLLSAPRAVPQRTVTG</sequence>
<reference evidence="2 3" key="1">
    <citation type="submission" date="2020-03" db="EMBL/GenBank/DDBJ databases">
        <title>Sequencing the genomes of 1000 actinobacteria strains.</title>
        <authorList>
            <person name="Klenk H.-P."/>
        </authorList>
    </citation>
    <scope>NUCLEOTIDE SEQUENCE [LARGE SCALE GENOMIC DNA]</scope>
    <source>
        <strain evidence="2 3">DSM 45668</strain>
    </source>
</reference>
<dbReference type="EMBL" id="JAANOU010000001">
    <property type="protein sequence ID" value="NIH82798.1"/>
    <property type="molecule type" value="Genomic_DNA"/>
</dbReference>
<comment type="caution">
    <text evidence="2">The sequence shown here is derived from an EMBL/GenBank/DDBJ whole genome shotgun (WGS) entry which is preliminary data.</text>
</comment>